<name>A0ABT8MLA1_9GAMM</name>
<dbReference type="RefSeq" id="WP_301722217.1">
    <property type="nucleotide sequence ID" value="NZ_JAGGJC010000011.1"/>
</dbReference>
<dbReference type="InterPro" id="IPR012337">
    <property type="entry name" value="RNaseH-like_sf"/>
</dbReference>
<keyword evidence="5" id="KW-1185">Reference proteome</keyword>
<gene>
    <name evidence="4" type="ORF">J6I92_12715</name>
</gene>
<accession>A0ABT8MLA1</accession>
<evidence type="ECO:0000259" key="3">
    <source>
        <dbReference type="PROSITE" id="PS50994"/>
    </source>
</evidence>
<dbReference type="PANTHER" id="PTHR47515:SF1">
    <property type="entry name" value="BLR2054 PROTEIN"/>
    <property type="match status" value="1"/>
</dbReference>
<dbReference type="Gene3D" id="3.30.420.10">
    <property type="entry name" value="Ribonuclease H-like superfamily/Ribonuclease H"/>
    <property type="match status" value="1"/>
</dbReference>
<sequence length="363" mass="41922">MKSKRFSVEQIVSAIKQHEAGLSIAEIARKMGIAEGTFYAWKKKYAGLESDQVRELKQLREENEKLKRIVADLTLDKVMLQDLKYPKVVSVPQRRKAVRHLISLYRISERRACALTGLSRTACRYKPRSEPQEALRQKIVAIARARVRYGYKRIHVMLKREGIHVNKKRVHRLYCLEGLQLRPKRPRRNVSGAHRKRDYVPSTRPNEAWAMDFVADQLSTGNKFRILTVVDTYTRECLAADIGVQLRSENVVATLTRLCRERGAPNRIHCDNGSEFAGQMTDLWAYTNKVTLAFSRPGKPTDNAYIESLNGSFRDECLNCHWFESLTDAKLKIEAWRDDYNKSRPHRALNNLPPLQFVASIEN</sequence>
<dbReference type="Proteomes" id="UP001169491">
    <property type="component" value="Unassembled WGS sequence"/>
</dbReference>
<dbReference type="SUPFAM" id="SSF53098">
    <property type="entry name" value="Ribonuclease H-like"/>
    <property type="match status" value="1"/>
</dbReference>
<keyword evidence="2" id="KW-0175">Coiled coil</keyword>
<feature type="domain" description="Integrase catalytic" evidence="3">
    <location>
        <begin position="201"/>
        <end position="362"/>
    </location>
</feature>
<comment type="caution">
    <text evidence="4">The sequence shown here is derived from an EMBL/GenBank/DDBJ whole genome shotgun (WGS) entry which is preliminary data.</text>
</comment>
<dbReference type="InterPro" id="IPR048020">
    <property type="entry name" value="Transpos_IS3"/>
</dbReference>
<proteinExistence type="inferred from homology"/>
<dbReference type="InterPro" id="IPR001584">
    <property type="entry name" value="Integrase_cat-core"/>
</dbReference>
<evidence type="ECO:0000256" key="2">
    <source>
        <dbReference type="SAM" id="Coils"/>
    </source>
</evidence>
<feature type="coiled-coil region" evidence="2">
    <location>
        <begin position="49"/>
        <end position="76"/>
    </location>
</feature>
<evidence type="ECO:0000256" key="1">
    <source>
        <dbReference type="ARBA" id="ARBA00009964"/>
    </source>
</evidence>
<organism evidence="4 5">
    <name type="scientific">Pseudidiomarina terrestris</name>
    <dbReference type="NCBI Taxonomy" id="2820060"/>
    <lineage>
        <taxon>Bacteria</taxon>
        <taxon>Pseudomonadati</taxon>
        <taxon>Pseudomonadota</taxon>
        <taxon>Gammaproteobacteria</taxon>
        <taxon>Alteromonadales</taxon>
        <taxon>Idiomarinaceae</taxon>
        <taxon>Pseudidiomarina</taxon>
    </lineage>
</organism>
<dbReference type="InterPro" id="IPR009057">
    <property type="entry name" value="Homeodomain-like_sf"/>
</dbReference>
<dbReference type="PROSITE" id="PS50994">
    <property type="entry name" value="INTEGRASE"/>
    <property type="match status" value="1"/>
</dbReference>
<dbReference type="NCBIfam" id="NF033516">
    <property type="entry name" value="transpos_IS3"/>
    <property type="match status" value="1"/>
</dbReference>
<dbReference type="SUPFAM" id="SSF46689">
    <property type="entry name" value="Homeodomain-like"/>
    <property type="match status" value="1"/>
</dbReference>
<reference evidence="4 5" key="1">
    <citation type="submission" date="2021-03" db="EMBL/GenBank/DDBJ databases">
        <title>Pseudidiomarina terrestris, a new bacterium isolated from saline soil.</title>
        <authorList>
            <person name="Galisteo C."/>
            <person name="De La Haba R."/>
            <person name="Sanchez-Porro C."/>
            <person name="Ventosa A."/>
        </authorList>
    </citation>
    <scope>NUCLEOTIDE SEQUENCE [LARGE SCALE GENOMIC DNA]</scope>
    <source>
        <strain evidence="5">1APR75-15</strain>
    </source>
</reference>
<dbReference type="InterPro" id="IPR002514">
    <property type="entry name" value="Transposase_8"/>
</dbReference>
<dbReference type="InterPro" id="IPR025948">
    <property type="entry name" value="HTH-like_dom"/>
</dbReference>
<protein>
    <submittedName>
        <fullName evidence="4">IS3 family transposase</fullName>
    </submittedName>
</protein>
<dbReference type="Pfam" id="PF13683">
    <property type="entry name" value="rve_3"/>
    <property type="match status" value="1"/>
</dbReference>
<dbReference type="Pfam" id="PF13276">
    <property type="entry name" value="HTH_21"/>
    <property type="match status" value="1"/>
</dbReference>
<dbReference type="PANTHER" id="PTHR47515">
    <property type="entry name" value="LOW CALCIUM RESPONSE LOCUS PROTEIN T"/>
    <property type="match status" value="1"/>
</dbReference>
<evidence type="ECO:0000313" key="5">
    <source>
        <dbReference type="Proteomes" id="UP001169491"/>
    </source>
</evidence>
<dbReference type="Pfam" id="PF01527">
    <property type="entry name" value="HTH_Tnp_1"/>
    <property type="match status" value="1"/>
</dbReference>
<comment type="similarity">
    <text evidence="1">Belongs to the transposase 8 family.</text>
</comment>
<dbReference type="InterPro" id="IPR036397">
    <property type="entry name" value="RNaseH_sf"/>
</dbReference>
<dbReference type="EMBL" id="JAGGJC010000011">
    <property type="protein sequence ID" value="MDN7130731.1"/>
    <property type="molecule type" value="Genomic_DNA"/>
</dbReference>
<evidence type="ECO:0000313" key="4">
    <source>
        <dbReference type="EMBL" id="MDN7130731.1"/>
    </source>
</evidence>